<dbReference type="PANTHER" id="PTHR10824:SF4">
    <property type="entry name" value="ACYL-COENZYME A THIOESTERASE 1-LIKE"/>
    <property type="match status" value="1"/>
</dbReference>
<dbReference type="InterPro" id="IPR006862">
    <property type="entry name" value="Thio_Ohase/aa_AcTrfase"/>
</dbReference>
<dbReference type="Proteomes" id="UP001597079">
    <property type="component" value="Unassembled WGS sequence"/>
</dbReference>
<evidence type="ECO:0000313" key="2">
    <source>
        <dbReference type="EMBL" id="MFD1676314.1"/>
    </source>
</evidence>
<feature type="domain" description="Acyl-CoA thioester hydrolase/bile acid-CoA amino acid N-acetyltransferase" evidence="1">
    <location>
        <begin position="16"/>
        <end position="91"/>
    </location>
</feature>
<dbReference type="Gene3D" id="2.60.40.2240">
    <property type="entry name" value="Acyl-CoA thioester hydrolase/BAAT N-terminal domain"/>
    <property type="match status" value="1"/>
</dbReference>
<keyword evidence="3" id="KW-1185">Reference proteome</keyword>
<accession>A0ABW4JKE9</accession>
<evidence type="ECO:0000259" key="1">
    <source>
        <dbReference type="Pfam" id="PF04775"/>
    </source>
</evidence>
<protein>
    <submittedName>
        <fullName evidence="2">Acyl-CoA thioesterase/BAAT N-terminal domain-containing protein</fullName>
    </submittedName>
</protein>
<dbReference type="PANTHER" id="PTHR10824">
    <property type="entry name" value="ACYL-COENZYME A THIOESTERASE-RELATED"/>
    <property type="match status" value="1"/>
</dbReference>
<gene>
    <name evidence="2" type="ORF">ACFSB2_16545</name>
</gene>
<evidence type="ECO:0000313" key="3">
    <source>
        <dbReference type="Proteomes" id="UP001597079"/>
    </source>
</evidence>
<organism evidence="2 3">
    <name type="scientific">Alicyclobacillus fodiniaquatilis</name>
    <dbReference type="NCBI Taxonomy" id="1661150"/>
    <lineage>
        <taxon>Bacteria</taxon>
        <taxon>Bacillati</taxon>
        <taxon>Bacillota</taxon>
        <taxon>Bacilli</taxon>
        <taxon>Bacillales</taxon>
        <taxon>Alicyclobacillaceae</taxon>
        <taxon>Alicyclobacillus</taxon>
    </lineage>
</organism>
<comment type="caution">
    <text evidence="2">The sequence shown here is derived from an EMBL/GenBank/DDBJ whole genome shotgun (WGS) entry which is preliminary data.</text>
</comment>
<dbReference type="RefSeq" id="WP_377944212.1">
    <property type="nucleotide sequence ID" value="NZ_JBHUCX010000050.1"/>
</dbReference>
<name>A0ABW4JKE9_9BACL</name>
<dbReference type="InterPro" id="IPR042490">
    <property type="entry name" value="Thio_Ohase/BAAT_N"/>
</dbReference>
<sequence length="104" mass="11567">MLTQHLSVSPVQSFADEAVHIKLSGMSSHQSITLRLISAVGRDFCVASHATFITDASGCVDLHEHEPVSGMYKGIDPMGLFWTQRRTEKDKVPQSIWKTSRLNL</sequence>
<proteinExistence type="predicted"/>
<dbReference type="Pfam" id="PF04775">
    <property type="entry name" value="Bile_Hydr_Trans"/>
    <property type="match status" value="1"/>
</dbReference>
<dbReference type="EMBL" id="JBHUCX010000050">
    <property type="protein sequence ID" value="MFD1676314.1"/>
    <property type="molecule type" value="Genomic_DNA"/>
</dbReference>
<reference evidence="3" key="1">
    <citation type="journal article" date="2019" name="Int. J. Syst. Evol. Microbiol.">
        <title>The Global Catalogue of Microorganisms (GCM) 10K type strain sequencing project: providing services to taxonomists for standard genome sequencing and annotation.</title>
        <authorList>
            <consortium name="The Broad Institute Genomics Platform"/>
            <consortium name="The Broad Institute Genome Sequencing Center for Infectious Disease"/>
            <person name="Wu L."/>
            <person name="Ma J."/>
        </authorList>
    </citation>
    <scope>NUCLEOTIDE SEQUENCE [LARGE SCALE GENOMIC DNA]</scope>
    <source>
        <strain evidence="3">CGMCC 1.12286</strain>
    </source>
</reference>